<protein>
    <submittedName>
        <fullName evidence="3">Sugar phosphate isomerase/epimerase</fullName>
    </submittedName>
</protein>
<keyword evidence="4" id="KW-1185">Reference proteome</keyword>
<accession>A0A858RRB4</accession>
<evidence type="ECO:0000256" key="1">
    <source>
        <dbReference type="SAM" id="SignalP"/>
    </source>
</evidence>
<dbReference type="Proteomes" id="UP000501812">
    <property type="component" value="Chromosome"/>
</dbReference>
<dbReference type="InterPro" id="IPR013022">
    <property type="entry name" value="Xyl_isomerase-like_TIM-brl"/>
</dbReference>
<dbReference type="Gene3D" id="3.20.20.150">
    <property type="entry name" value="Divalent-metal-dependent TIM barrel enzymes"/>
    <property type="match status" value="1"/>
</dbReference>
<feature type="chain" id="PRO_5032592882" evidence="1">
    <location>
        <begin position="26"/>
        <end position="303"/>
    </location>
</feature>
<feature type="signal peptide" evidence="1">
    <location>
        <begin position="1"/>
        <end position="25"/>
    </location>
</feature>
<dbReference type="GO" id="GO:0016853">
    <property type="term" value="F:isomerase activity"/>
    <property type="evidence" value="ECO:0007669"/>
    <property type="project" value="UniProtKB-KW"/>
</dbReference>
<dbReference type="SUPFAM" id="SSF51658">
    <property type="entry name" value="Xylose isomerase-like"/>
    <property type="match status" value="1"/>
</dbReference>
<proteinExistence type="predicted"/>
<sequence length="303" mass="34300">MNRRSFVLKTSGMALSFSMAPTLFAQEAKGGDKMDRIALGTLLFRYRFQQTKPKGVEKIENELTLLDVPQHHRDRFGIRKIEFWNEHFESLEPDYLEKLKGKIKDAGSELVNVQIDRISYDLASTDEEARAKSVKSVSEWIDAVSFLGSRCIRINPGSPKGSVEQSIKSLTELNARAKEKNLIIITANHFGIEMDADKHVAIVKGSGVYTEPDFGNYPPDDKLFAKLEKIVPHAYIVSAKMVDFDEKTMQHVSYDFDRCVQLCEKLGFKGLYMVAQYSPKVQPIDYSKVADWGIEHLKANISA</sequence>
<dbReference type="InterPro" id="IPR036237">
    <property type="entry name" value="Xyl_isomerase-like_sf"/>
</dbReference>
<evidence type="ECO:0000259" key="2">
    <source>
        <dbReference type="Pfam" id="PF01261"/>
    </source>
</evidence>
<dbReference type="KEGG" id="luo:HHL09_22695"/>
<dbReference type="EMBL" id="CP051774">
    <property type="protein sequence ID" value="QJE98473.1"/>
    <property type="molecule type" value="Genomic_DNA"/>
</dbReference>
<keyword evidence="3" id="KW-0413">Isomerase</keyword>
<evidence type="ECO:0000313" key="3">
    <source>
        <dbReference type="EMBL" id="QJE98473.1"/>
    </source>
</evidence>
<organism evidence="3 4">
    <name type="scientific">Luteolibacter luteus</name>
    <dbReference type="NCBI Taxonomy" id="2728835"/>
    <lineage>
        <taxon>Bacteria</taxon>
        <taxon>Pseudomonadati</taxon>
        <taxon>Verrucomicrobiota</taxon>
        <taxon>Verrucomicrobiia</taxon>
        <taxon>Verrucomicrobiales</taxon>
        <taxon>Verrucomicrobiaceae</taxon>
        <taxon>Luteolibacter</taxon>
    </lineage>
</organism>
<gene>
    <name evidence="3" type="ORF">HHL09_22695</name>
</gene>
<dbReference type="RefSeq" id="WP_169456959.1">
    <property type="nucleotide sequence ID" value="NZ_CP051774.1"/>
</dbReference>
<reference evidence="3 4" key="1">
    <citation type="submission" date="2020-04" db="EMBL/GenBank/DDBJ databases">
        <title>Luteolibacter sp. G-1-1-1 isolated from soil.</title>
        <authorList>
            <person name="Dahal R.H."/>
        </authorList>
    </citation>
    <scope>NUCLEOTIDE SEQUENCE [LARGE SCALE GENOMIC DNA]</scope>
    <source>
        <strain evidence="3 4">G-1-1-1</strain>
    </source>
</reference>
<dbReference type="Pfam" id="PF01261">
    <property type="entry name" value="AP_endonuc_2"/>
    <property type="match status" value="1"/>
</dbReference>
<keyword evidence="1" id="KW-0732">Signal</keyword>
<evidence type="ECO:0000313" key="4">
    <source>
        <dbReference type="Proteomes" id="UP000501812"/>
    </source>
</evidence>
<dbReference type="AlphaFoldDB" id="A0A858RRB4"/>
<feature type="domain" description="Xylose isomerase-like TIM barrel" evidence="2">
    <location>
        <begin position="76"/>
        <end position="298"/>
    </location>
</feature>
<name>A0A858RRB4_9BACT</name>